<dbReference type="AlphaFoldDB" id="A0A8S1ASG5"/>
<name>A0A8S1ASG5_ARCPL</name>
<organism evidence="1 2">
    <name type="scientific">Arctia plantaginis</name>
    <name type="common">Wood tiger moth</name>
    <name type="synonym">Phalaena plantaginis</name>
    <dbReference type="NCBI Taxonomy" id="874455"/>
    <lineage>
        <taxon>Eukaryota</taxon>
        <taxon>Metazoa</taxon>
        <taxon>Ecdysozoa</taxon>
        <taxon>Arthropoda</taxon>
        <taxon>Hexapoda</taxon>
        <taxon>Insecta</taxon>
        <taxon>Pterygota</taxon>
        <taxon>Neoptera</taxon>
        <taxon>Endopterygota</taxon>
        <taxon>Lepidoptera</taxon>
        <taxon>Glossata</taxon>
        <taxon>Ditrysia</taxon>
        <taxon>Noctuoidea</taxon>
        <taxon>Erebidae</taxon>
        <taxon>Arctiinae</taxon>
        <taxon>Arctia</taxon>
    </lineage>
</organism>
<dbReference type="Proteomes" id="UP000494106">
    <property type="component" value="Unassembled WGS sequence"/>
</dbReference>
<comment type="caution">
    <text evidence="1">The sequence shown here is derived from an EMBL/GenBank/DDBJ whole genome shotgun (WGS) entry which is preliminary data.</text>
</comment>
<dbReference type="EMBL" id="CADEBC010000545">
    <property type="protein sequence ID" value="CAB3251248.1"/>
    <property type="molecule type" value="Genomic_DNA"/>
</dbReference>
<proteinExistence type="predicted"/>
<gene>
    <name evidence="1" type="ORF">APLA_LOCUS12928</name>
</gene>
<evidence type="ECO:0000313" key="2">
    <source>
        <dbReference type="Proteomes" id="UP000494106"/>
    </source>
</evidence>
<reference evidence="1 2" key="1">
    <citation type="submission" date="2020-04" db="EMBL/GenBank/DDBJ databases">
        <authorList>
            <person name="Wallbank WR R."/>
            <person name="Pardo Diaz C."/>
            <person name="Kozak K."/>
            <person name="Martin S."/>
            <person name="Jiggins C."/>
            <person name="Moest M."/>
            <person name="Warren A I."/>
            <person name="Byers J.R.P. K."/>
            <person name="Montejo-Kovacevich G."/>
            <person name="Yen C E."/>
        </authorList>
    </citation>
    <scope>NUCLEOTIDE SEQUENCE [LARGE SCALE GENOMIC DNA]</scope>
</reference>
<keyword evidence="2" id="KW-1185">Reference proteome</keyword>
<dbReference type="OrthoDB" id="7465051at2759"/>
<sequence length="90" mass="9988">MELTVKRHGQRTEVALRCYDVTRTTPAAGWWGEGARGDSGAEPAVYGRSPRVLTLHDARAVKKKTIAMLFESPNAKLFPAFNIPPPVRLR</sequence>
<accession>A0A8S1ASG5</accession>
<protein>
    <submittedName>
        <fullName evidence="1">Uncharacterized protein</fullName>
    </submittedName>
</protein>
<evidence type="ECO:0000313" key="1">
    <source>
        <dbReference type="EMBL" id="CAB3251248.1"/>
    </source>
</evidence>